<organism evidence="3">
    <name type="scientific">Onchocerca flexuosa</name>
    <dbReference type="NCBI Taxonomy" id="387005"/>
    <lineage>
        <taxon>Eukaryota</taxon>
        <taxon>Metazoa</taxon>
        <taxon>Ecdysozoa</taxon>
        <taxon>Nematoda</taxon>
        <taxon>Chromadorea</taxon>
        <taxon>Rhabditida</taxon>
        <taxon>Spirurina</taxon>
        <taxon>Spiruromorpha</taxon>
        <taxon>Filarioidea</taxon>
        <taxon>Onchocercidae</taxon>
        <taxon>Onchocerca</taxon>
    </lineage>
</organism>
<accession>A0A183HTC3</accession>
<reference evidence="1 2" key="2">
    <citation type="submission" date="2018-11" db="EMBL/GenBank/DDBJ databases">
        <authorList>
            <consortium name="Pathogen Informatics"/>
        </authorList>
    </citation>
    <scope>NUCLEOTIDE SEQUENCE [LARGE SCALE GENOMIC DNA]</scope>
</reference>
<evidence type="ECO:0000313" key="3">
    <source>
        <dbReference type="WBParaSite" id="OFLC_0001073501-mRNA-1"/>
    </source>
</evidence>
<evidence type="ECO:0000313" key="2">
    <source>
        <dbReference type="Proteomes" id="UP000267606"/>
    </source>
</evidence>
<proteinExistence type="predicted"/>
<gene>
    <name evidence="1" type="ORF">OFLC_LOCUS10728</name>
</gene>
<dbReference type="STRING" id="387005.A0A183HTC3"/>
<sequence length="140" mass="15893">MSSSKKARNEFGNFRLALEVITESIVLSKTKLRVSLTLHMLYLFSAVKKTTSGFESRRKDELGEGYQQFILNQTQKGISPARRDIFVDDDIRYGYDGPSGSGTANMLRLDRKPIPATAPLLTTERTYVRVAKRKHGEFNF</sequence>
<keyword evidence="2" id="KW-1185">Reference proteome</keyword>
<dbReference type="EMBL" id="UZAJ01014636">
    <property type="protein sequence ID" value="VDO70864.1"/>
    <property type="molecule type" value="Genomic_DNA"/>
</dbReference>
<dbReference type="AlphaFoldDB" id="A0A183HTC3"/>
<protein>
    <submittedName>
        <fullName evidence="1 3">Uncharacterized protein</fullName>
    </submittedName>
</protein>
<evidence type="ECO:0000313" key="1">
    <source>
        <dbReference type="EMBL" id="VDO70864.1"/>
    </source>
</evidence>
<dbReference type="Proteomes" id="UP000267606">
    <property type="component" value="Unassembled WGS sequence"/>
</dbReference>
<name>A0A183HTC3_9BILA</name>
<reference evidence="3" key="1">
    <citation type="submission" date="2016-06" db="UniProtKB">
        <authorList>
            <consortium name="WormBaseParasite"/>
        </authorList>
    </citation>
    <scope>IDENTIFICATION</scope>
</reference>
<dbReference type="WBParaSite" id="OFLC_0001073501-mRNA-1">
    <property type="protein sequence ID" value="OFLC_0001073501-mRNA-1"/>
    <property type="gene ID" value="OFLC_0001073501"/>
</dbReference>